<dbReference type="Gene3D" id="1.10.10.10">
    <property type="entry name" value="Winged helix-like DNA-binding domain superfamily/Winged helix DNA-binding domain"/>
    <property type="match status" value="1"/>
</dbReference>
<dbReference type="InterPro" id="IPR000847">
    <property type="entry name" value="LysR_HTH_N"/>
</dbReference>
<evidence type="ECO:0000313" key="6">
    <source>
        <dbReference type="EMBL" id="MFC3933310.1"/>
    </source>
</evidence>
<dbReference type="Gene3D" id="3.40.190.290">
    <property type="match status" value="1"/>
</dbReference>
<keyword evidence="2" id="KW-0805">Transcription regulation</keyword>
<proteinExistence type="inferred from homology"/>
<dbReference type="Pfam" id="PF03466">
    <property type="entry name" value="LysR_substrate"/>
    <property type="match status" value="1"/>
</dbReference>
<comment type="similarity">
    <text evidence="1">Belongs to the LysR transcriptional regulatory family.</text>
</comment>
<reference evidence="7" key="1">
    <citation type="journal article" date="2019" name="Int. J. Syst. Evol. Microbiol.">
        <title>The Global Catalogue of Microorganisms (GCM) 10K type strain sequencing project: providing services to taxonomists for standard genome sequencing and annotation.</title>
        <authorList>
            <consortium name="The Broad Institute Genomics Platform"/>
            <consortium name="The Broad Institute Genome Sequencing Center for Infectious Disease"/>
            <person name="Wu L."/>
            <person name="Ma J."/>
        </authorList>
    </citation>
    <scope>NUCLEOTIDE SEQUENCE [LARGE SCALE GENOMIC DNA]</scope>
    <source>
        <strain evidence="7">CCUG 2113</strain>
    </source>
</reference>
<name>A0ABV8D4S3_9BURK</name>
<comment type="caution">
    <text evidence="6">The sequence shown here is derived from an EMBL/GenBank/DDBJ whole genome shotgun (WGS) entry which is preliminary data.</text>
</comment>
<dbReference type="SUPFAM" id="SSF53850">
    <property type="entry name" value="Periplasmic binding protein-like II"/>
    <property type="match status" value="1"/>
</dbReference>
<dbReference type="Proteomes" id="UP001595693">
    <property type="component" value="Unassembled WGS sequence"/>
</dbReference>
<evidence type="ECO:0000313" key="7">
    <source>
        <dbReference type="Proteomes" id="UP001595693"/>
    </source>
</evidence>
<evidence type="ECO:0000256" key="2">
    <source>
        <dbReference type="ARBA" id="ARBA00023015"/>
    </source>
</evidence>
<dbReference type="PROSITE" id="PS50931">
    <property type="entry name" value="HTH_LYSR"/>
    <property type="match status" value="1"/>
</dbReference>
<keyword evidence="7" id="KW-1185">Reference proteome</keyword>
<evidence type="ECO:0000256" key="4">
    <source>
        <dbReference type="ARBA" id="ARBA00023163"/>
    </source>
</evidence>
<dbReference type="InterPro" id="IPR050950">
    <property type="entry name" value="HTH-type_LysR_regulators"/>
</dbReference>
<dbReference type="InterPro" id="IPR005119">
    <property type="entry name" value="LysR_subst-bd"/>
</dbReference>
<evidence type="ECO:0000256" key="3">
    <source>
        <dbReference type="ARBA" id="ARBA00023125"/>
    </source>
</evidence>
<sequence length="301" mass="32684">MSLPHFTPRQLEAFVNVAELRSFAATAERLALTPSAVSQLVSELEDALGFKLLERSTRRVDITSAGREFLASAESVLKHLRIAQSAASDVRNRAAGIVRIAAPLVVASVILPKAIKAYTQTRPKVHIRIRDVPVEKLVDAVASGDADLALGPDRACGDDIVRTQLFESPWVLWCAPTHPLAHKRNVTWAQLHAYPLVAAGRDHERSVAQMHTGLPSEQRVTPVEIVDNISTAMGLAAADVAATLAPDYVGALAKPLGLVRRRILSPEVMRYVCLYSPARRATSPAAEGFADHLIRILAQRK</sequence>
<gene>
    <name evidence="6" type="ORF">ACFOW3_01590</name>
</gene>
<dbReference type="PANTHER" id="PTHR30419">
    <property type="entry name" value="HTH-TYPE TRANSCRIPTIONAL REGULATOR YBHD"/>
    <property type="match status" value="1"/>
</dbReference>
<dbReference type="RefSeq" id="WP_055399361.1">
    <property type="nucleotide sequence ID" value="NZ_JAMXAX010000001.1"/>
</dbReference>
<keyword evidence="3" id="KW-0238">DNA-binding</keyword>
<dbReference type="PANTHER" id="PTHR30419:SF30">
    <property type="entry name" value="LYSR FAMILY TRANSCRIPTIONAL REGULATOR"/>
    <property type="match status" value="1"/>
</dbReference>
<organism evidence="6 7">
    <name type="scientific">Acidovorax facilis</name>
    <dbReference type="NCBI Taxonomy" id="12917"/>
    <lineage>
        <taxon>Bacteria</taxon>
        <taxon>Pseudomonadati</taxon>
        <taxon>Pseudomonadota</taxon>
        <taxon>Betaproteobacteria</taxon>
        <taxon>Burkholderiales</taxon>
        <taxon>Comamonadaceae</taxon>
        <taxon>Acidovorax</taxon>
    </lineage>
</organism>
<dbReference type="Pfam" id="PF00126">
    <property type="entry name" value="HTH_1"/>
    <property type="match status" value="1"/>
</dbReference>
<feature type="domain" description="HTH lysR-type" evidence="5">
    <location>
        <begin position="6"/>
        <end position="63"/>
    </location>
</feature>
<dbReference type="InterPro" id="IPR036390">
    <property type="entry name" value="WH_DNA-bd_sf"/>
</dbReference>
<dbReference type="InterPro" id="IPR036388">
    <property type="entry name" value="WH-like_DNA-bd_sf"/>
</dbReference>
<evidence type="ECO:0000256" key="1">
    <source>
        <dbReference type="ARBA" id="ARBA00009437"/>
    </source>
</evidence>
<dbReference type="SUPFAM" id="SSF46785">
    <property type="entry name" value="Winged helix' DNA-binding domain"/>
    <property type="match status" value="1"/>
</dbReference>
<dbReference type="EMBL" id="JBHSAJ010000002">
    <property type="protein sequence ID" value="MFC3933310.1"/>
    <property type="molecule type" value="Genomic_DNA"/>
</dbReference>
<accession>A0ABV8D4S3</accession>
<protein>
    <submittedName>
        <fullName evidence="6">LysR family transcriptional regulator</fullName>
    </submittedName>
</protein>
<evidence type="ECO:0000259" key="5">
    <source>
        <dbReference type="PROSITE" id="PS50931"/>
    </source>
</evidence>
<keyword evidence="4" id="KW-0804">Transcription</keyword>